<comment type="pathway">
    <text evidence="7">Cell wall biogenesis; peptidoglycan biosynthesis.</text>
</comment>
<comment type="catalytic activity">
    <reaction evidence="1 7">
        <text>L-glutamate = D-glutamate</text>
        <dbReference type="Rhea" id="RHEA:12813"/>
        <dbReference type="ChEBI" id="CHEBI:29985"/>
        <dbReference type="ChEBI" id="CHEBI:29986"/>
        <dbReference type="EC" id="5.1.1.3"/>
    </reaction>
</comment>
<dbReference type="PANTHER" id="PTHR21198">
    <property type="entry name" value="GLUTAMATE RACEMASE"/>
    <property type="match status" value="1"/>
</dbReference>
<dbReference type="Gene3D" id="3.40.50.1860">
    <property type="match status" value="2"/>
</dbReference>
<feature type="binding site" evidence="7">
    <location>
        <begin position="45"/>
        <end position="46"/>
    </location>
    <ligand>
        <name>substrate</name>
    </ligand>
</feature>
<name>A0A1L4D1Z7_9BACT</name>
<evidence type="ECO:0000256" key="6">
    <source>
        <dbReference type="ARBA" id="ARBA00023316"/>
    </source>
</evidence>
<evidence type="ECO:0000256" key="5">
    <source>
        <dbReference type="ARBA" id="ARBA00023235"/>
    </source>
</evidence>
<evidence type="ECO:0000256" key="1">
    <source>
        <dbReference type="ARBA" id="ARBA00001602"/>
    </source>
</evidence>
<dbReference type="PROSITE" id="PS00924">
    <property type="entry name" value="ASP_GLU_RACEMASE_2"/>
    <property type="match status" value="1"/>
</dbReference>
<keyword evidence="9" id="KW-1185">Reference proteome</keyword>
<dbReference type="Pfam" id="PF01177">
    <property type="entry name" value="Asp_Glu_race"/>
    <property type="match status" value="1"/>
</dbReference>
<evidence type="ECO:0000256" key="2">
    <source>
        <dbReference type="ARBA" id="ARBA00013090"/>
    </source>
</evidence>
<dbReference type="GO" id="GO:0008881">
    <property type="term" value="F:glutamate racemase activity"/>
    <property type="evidence" value="ECO:0007669"/>
    <property type="project" value="UniProtKB-UniRule"/>
</dbReference>
<feature type="binding site" evidence="7">
    <location>
        <begin position="188"/>
        <end position="189"/>
    </location>
    <ligand>
        <name>substrate</name>
    </ligand>
</feature>
<dbReference type="InterPro" id="IPR004391">
    <property type="entry name" value="Glu_race"/>
</dbReference>
<keyword evidence="3 7" id="KW-0133">Cell shape</keyword>
<evidence type="ECO:0000256" key="7">
    <source>
        <dbReference type="HAMAP-Rule" id="MF_00258"/>
    </source>
</evidence>
<dbReference type="InterPro" id="IPR001920">
    <property type="entry name" value="Asp/Glu_race"/>
</dbReference>
<dbReference type="GO" id="GO:0009252">
    <property type="term" value="P:peptidoglycan biosynthetic process"/>
    <property type="evidence" value="ECO:0007669"/>
    <property type="project" value="UniProtKB-UniRule"/>
</dbReference>
<dbReference type="UniPathway" id="UPA00219"/>
<dbReference type="OrthoDB" id="5291413at2"/>
<dbReference type="RefSeq" id="WP_148697967.1">
    <property type="nucleotide sequence ID" value="NZ_CP017834.1"/>
</dbReference>
<evidence type="ECO:0000313" key="9">
    <source>
        <dbReference type="Proteomes" id="UP000184731"/>
    </source>
</evidence>
<dbReference type="PANTHER" id="PTHR21198:SF2">
    <property type="entry name" value="GLUTAMATE RACEMASE"/>
    <property type="match status" value="1"/>
</dbReference>
<keyword evidence="4 7" id="KW-0573">Peptidoglycan synthesis</keyword>
<feature type="active site" description="Proton donor/acceptor" evidence="7">
    <location>
        <position position="76"/>
    </location>
</feature>
<accession>A0A1L4D1Z7</accession>
<evidence type="ECO:0000256" key="4">
    <source>
        <dbReference type="ARBA" id="ARBA00022984"/>
    </source>
</evidence>
<dbReference type="KEGG" id="saqi:AXG55_09970"/>
<feature type="binding site" evidence="7">
    <location>
        <begin position="13"/>
        <end position="14"/>
    </location>
    <ligand>
        <name>substrate</name>
    </ligand>
</feature>
<comment type="similarity">
    <text evidence="7">Belongs to the aspartate/glutamate racemases family.</text>
</comment>
<dbReference type="SUPFAM" id="SSF53681">
    <property type="entry name" value="Aspartate/glutamate racemase"/>
    <property type="match status" value="2"/>
</dbReference>
<dbReference type="EMBL" id="CP017834">
    <property type="protein sequence ID" value="APJ04214.1"/>
    <property type="molecule type" value="Genomic_DNA"/>
</dbReference>
<keyword evidence="6 7" id="KW-0961">Cell wall biogenesis/degradation</keyword>
<dbReference type="HAMAP" id="MF_00258">
    <property type="entry name" value="Glu_racemase"/>
    <property type="match status" value="1"/>
</dbReference>
<dbReference type="EC" id="5.1.1.3" evidence="2 7"/>
<dbReference type="AlphaFoldDB" id="A0A1L4D1Z7"/>
<evidence type="ECO:0000256" key="3">
    <source>
        <dbReference type="ARBA" id="ARBA00022960"/>
    </source>
</evidence>
<protein>
    <recommendedName>
        <fullName evidence="2 7">Glutamate racemase</fullName>
        <ecNumber evidence="2 7">5.1.1.3</ecNumber>
    </recommendedName>
</protein>
<evidence type="ECO:0000313" key="8">
    <source>
        <dbReference type="EMBL" id="APJ04214.1"/>
    </source>
</evidence>
<dbReference type="STRING" id="1915309.AXG55_09970"/>
<dbReference type="GO" id="GO:0071555">
    <property type="term" value="P:cell wall organization"/>
    <property type="evidence" value="ECO:0007669"/>
    <property type="project" value="UniProtKB-KW"/>
</dbReference>
<dbReference type="GO" id="GO:0008360">
    <property type="term" value="P:regulation of cell shape"/>
    <property type="evidence" value="ECO:0007669"/>
    <property type="project" value="UniProtKB-KW"/>
</dbReference>
<comment type="caution">
    <text evidence="7">Lacks conserved residue(s) required for the propagation of feature annotation.</text>
</comment>
<gene>
    <name evidence="7" type="primary">murI</name>
    <name evidence="8" type="ORF">AXG55_09970</name>
</gene>
<dbReference type="NCBIfam" id="TIGR00067">
    <property type="entry name" value="glut_race"/>
    <property type="match status" value="1"/>
</dbReference>
<organism evidence="8 9">
    <name type="scientific">Silvanigrella aquatica</name>
    <dbReference type="NCBI Taxonomy" id="1915309"/>
    <lineage>
        <taxon>Bacteria</taxon>
        <taxon>Pseudomonadati</taxon>
        <taxon>Bdellovibrionota</taxon>
        <taxon>Oligoflexia</taxon>
        <taxon>Silvanigrellales</taxon>
        <taxon>Silvanigrellaceae</taxon>
        <taxon>Silvanigrella</taxon>
    </lineage>
</organism>
<dbReference type="Proteomes" id="UP000184731">
    <property type="component" value="Chromosome"/>
</dbReference>
<dbReference type="InterPro" id="IPR015942">
    <property type="entry name" value="Asp/Glu/hydantoin_racemase"/>
</dbReference>
<feature type="active site" description="Proton donor/acceptor" evidence="7">
    <location>
        <position position="187"/>
    </location>
</feature>
<sequence>MKNKILPNIAFFDSSQGGLTVWENVLKRFPKLNTQYLGDNARCPYGNKSKETITRYASEAALFLANRNATLLVIACGTASSVAAKELQHLFKLPIIGIVDGFCKFVAQILTEKSRTVAVLGTRFTIRSNRFNEELTNHGIEKVWTRACPLLVPLVEEGISQGPIADAACDMYLWDIPEDTKIVMLACTHYPRLTKPIAESIERRLGKTVIYKTIDGDWILKIGTRDTSDPIYLVETSLPIVNYVNQYISENKLEDKLYHGEKRVLCTDSPEQFESIARFFTSIPLPKVEAVEIQT</sequence>
<dbReference type="InterPro" id="IPR033134">
    <property type="entry name" value="Asp/Glu_racemase_AS_2"/>
</dbReference>
<proteinExistence type="inferred from homology"/>
<comment type="function">
    <text evidence="7">Provides the (R)-glutamate required for cell wall biosynthesis.</text>
</comment>
<reference evidence="8 9" key="1">
    <citation type="submission" date="2016-10" db="EMBL/GenBank/DDBJ databases">
        <title>Silvanigrella aquatica sp. nov., isolated from a freshwater lake located in the Black Forest, Germany, description of Silvanigrellaceae fam. nov., Silvanigrellales ord. nov., reclassification of the order Bdellovibrionales in the class Oligoflexia, reclassification of the families Bacteriovoracaceae and Halobacteriovoraceae in the new order Bacteriovoracales ord. nov., and reclassification of the family Pseudobacteriovoracaceae in the order Oligoflexiales.</title>
        <authorList>
            <person name="Hahn M.W."/>
            <person name="Schmidt J."/>
            <person name="Koll U."/>
            <person name="Rohde M."/>
            <person name="Verbag S."/>
            <person name="Pitt A."/>
            <person name="Nakai R."/>
            <person name="Naganuma T."/>
            <person name="Lang E."/>
        </authorList>
    </citation>
    <scope>NUCLEOTIDE SEQUENCE [LARGE SCALE GENOMIC DNA]</scope>
    <source>
        <strain evidence="8 9">MWH-Nonnen-W8red</strain>
    </source>
</reference>
<keyword evidence="5 7" id="KW-0413">Isomerase</keyword>